<proteinExistence type="predicted"/>
<dbReference type="Proteomes" id="UP001649230">
    <property type="component" value="Chromosome"/>
</dbReference>
<name>A0ABY3SFP9_9BACL</name>
<evidence type="ECO:0000313" key="1">
    <source>
        <dbReference type="EMBL" id="UJF31752.1"/>
    </source>
</evidence>
<dbReference type="RefSeq" id="WP_235118097.1">
    <property type="nucleotide sequence ID" value="NZ_CP090978.1"/>
</dbReference>
<dbReference type="NCBIfam" id="TIGR01549">
    <property type="entry name" value="HAD-SF-IA-v1"/>
    <property type="match status" value="1"/>
</dbReference>
<dbReference type="NCBIfam" id="TIGR01509">
    <property type="entry name" value="HAD-SF-IA-v3"/>
    <property type="match status" value="1"/>
</dbReference>
<accession>A0ABY3SFP9</accession>
<dbReference type="PRINTS" id="PR00413">
    <property type="entry name" value="HADHALOGNASE"/>
</dbReference>
<dbReference type="CDD" id="cd16423">
    <property type="entry name" value="HAD_BPGM-like"/>
    <property type="match status" value="1"/>
</dbReference>
<dbReference type="InterPro" id="IPR036412">
    <property type="entry name" value="HAD-like_sf"/>
</dbReference>
<dbReference type="Gene3D" id="1.10.150.240">
    <property type="entry name" value="Putative phosphatase, domain 2"/>
    <property type="match status" value="1"/>
</dbReference>
<dbReference type="EMBL" id="CP090978">
    <property type="protein sequence ID" value="UJF31752.1"/>
    <property type="molecule type" value="Genomic_DNA"/>
</dbReference>
<dbReference type="SFLD" id="SFLDS00003">
    <property type="entry name" value="Haloacid_Dehalogenase"/>
    <property type="match status" value="1"/>
</dbReference>
<dbReference type="Pfam" id="PF00702">
    <property type="entry name" value="Hydrolase"/>
    <property type="match status" value="1"/>
</dbReference>
<dbReference type="Gene3D" id="3.40.50.1000">
    <property type="entry name" value="HAD superfamily/HAD-like"/>
    <property type="match status" value="1"/>
</dbReference>
<reference evidence="1 2" key="1">
    <citation type="journal article" date="2024" name="Int. J. Syst. Evol. Microbiol.">
        <title>Paenibacillus hexagrammi sp. nov., a novel bacterium isolated from the gut content of Hexagrammos agrammus.</title>
        <authorList>
            <person name="Jung H.K."/>
            <person name="Kim D.G."/>
            <person name="Zin H."/>
            <person name="Park J."/>
            <person name="Jung H."/>
            <person name="Kim Y.O."/>
            <person name="Kong H.J."/>
            <person name="Kim J.W."/>
            <person name="Kim Y.S."/>
        </authorList>
    </citation>
    <scope>NUCLEOTIDE SEQUENCE [LARGE SCALE GENOMIC DNA]</scope>
    <source>
        <strain evidence="1 2">YPD9-1</strain>
    </source>
</reference>
<evidence type="ECO:0000313" key="2">
    <source>
        <dbReference type="Proteomes" id="UP001649230"/>
    </source>
</evidence>
<dbReference type="InterPro" id="IPR006439">
    <property type="entry name" value="HAD-SF_hydro_IA"/>
</dbReference>
<dbReference type="SFLD" id="SFLDG01135">
    <property type="entry name" value="C1.5.6:_HAD__Beta-PGM__Phospha"/>
    <property type="match status" value="1"/>
</dbReference>
<organism evidence="1 2">
    <name type="scientific">Paenibacillus hexagrammi</name>
    <dbReference type="NCBI Taxonomy" id="2908839"/>
    <lineage>
        <taxon>Bacteria</taxon>
        <taxon>Bacillati</taxon>
        <taxon>Bacillota</taxon>
        <taxon>Bacilli</taxon>
        <taxon>Bacillales</taxon>
        <taxon>Paenibacillaceae</taxon>
        <taxon>Paenibacillus</taxon>
    </lineage>
</organism>
<keyword evidence="2" id="KW-1185">Reference proteome</keyword>
<dbReference type="InterPro" id="IPR023198">
    <property type="entry name" value="PGP-like_dom2"/>
</dbReference>
<dbReference type="PANTHER" id="PTHR18901">
    <property type="entry name" value="2-DEOXYGLUCOSE-6-PHOSPHATE PHOSPHATASE 2"/>
    <property type="match status" value="1"/>
</dbReference>
<dbReference type="InterPro" id="IPR023214">
    <property type="entry name" value="HAD_sf"/>
</dbReference>
<gene>
    <name evidence="1" type="ORF">L0M14_18480</name>
</gene>
<dbReference type="SFLD" id="SFLDG01129">
    <property type="entry name" value="C1.5:_HAD__Beta-PGM__Phosphata"/>
    <property type="match status" value="1"/>
</dbReference>
<dbReference type="SUPFAM" id="SSF56784">
    <property type="entry name" value="HAD-like"/>
    <property type="match status" value="1"/>
</dbReference>
<protein>
    <submittedName>
        <fullName evidence="1">HAD family phosphatase</fullName>
    </submittedName>
</protein>
<dbReference type="PANTHER" id="PTHR18901:SF38">
    <property type="entry name" value="PSEUDOURIDINE-5'-PHOSPHATASE"/>
    <property type="match status" value="1"/>
</dbReference>
<sequence length="223" mass="24667">MRQHDVDAVIFDMDGVLVDTEPLYFQVEQQSFRHFGIKMDEAEHHGYVGVTLESMWSQIRVKHGLEVPVQELLAYHKSNVLQFISAYPDLQPMPHVEAWIQWLKKQNIPIIVASSSPLPLIELILQKAGLAPYFPIKVSGESMAKGKPEPDIFLHAASVLGTAPAGCLVIEDSTNGVKAAKAAGMLCVGLKNPNSGNQDVSQADFKVSGFKELFQLPEVHLQR</sequence>